<protein>
    <submittedName>
        <fullName evidence="2">Uncharacterized protein</fullName>
    </submittedName>
</protein>
<gene>
    <name evidence="3" type="ORF">GLW30_09920</name>
    <name evidence="2" type="ORF">GLW36_06190</name>
</gene>
<name>A0A6B1IDC8_9EURY</name>
<evidence type="ECO:0000313" key="4">
    <source>
        <dbReference type="Proteomes" id="UP000452321"/>
    </source>
</evidence>
<evidence type="ECO:0000256" key="1">
    <source>
        <dbReference type="SAM" id="MobiDB-lite"/>
    </source>
</evidence>
<organism evidence="2 5">
    <name type="scientific">Halorubrum distributum</name>
    <dbReference type="NCBI Taxonomy" id="29283"/>
    <lineage>
        <taxon>Archaea</taxon>
        <taxon>Methanobacteriati</taxon>
        <taxon>Methanobacteriota</taxon>
        <taxon>Stenosarchaea group</taxon>
        <taxon>Halobacteria</taxon>
        <taxon>Halobacteriales</taxon>
        <taxon>Haloferacaceae</taxon>
        <taxon>Halorubrum</taxon>
        <taxon>Halorubrum distributum group</taxon>
    </lineage>
</organism>
<evidence type="ECO:0000313" key="5">
    <source>
        <dbReference type="Proteomes" id="UP000460194"/>
    </source>
</evidence>
<dbReference type="EMBL" id="WMFC01000011">
    <property type="protein sequence ID" value="MYL68046.1"/>
    <property type="molecule type" value="Genomic_DNA"/>
</dbReference>
<feature type="region of interest" description="Disordered" evidence="1">
    <location>
        <begin position="1"/>
        <end position="120"/>
    </location>
</feature>
<sequence>MTTPNDTPDDTTRRTDGTTDTDSTTRSDRRTGSSSTTTSPRKIPGRIPLTEEAGAPLVPTIATRRATGTRTPGSPPTDTRQPTATDTRRPTRPPTDGERDAPLVPDLRPASRTRTDGGSR</sequence>
<dbReference type="Proteomes" id="UP000452321">
    <property type="component" value="Unassembled WGS sequence"/>
</dbReference>
<dbReference type="Proteomes" id="UP000460194">
    <property type="component" value="Unassembled WGS sequence"/>
</dbReference>
<proteinExistence type="predicted"/>
<accession>A0A6B1IDC8</accession>
<dbReference type="RefSeq" id="WP_007997159.1">
    <property type="nucleotide sequence ID" value="NZ_JAWMCG010000002.1"/>
</dbReference>
<evidence type="ECO:0000313" key="2">
    <source>
        <dbReference type="EMBL" id="MYL16236.1"/>
    </source>
</evidence>
<feature type="compositionally biased region" description="Low complexity" evidence="1">
    <location>
        <begin position="59"/>
        <end position="85"/>
    </location>
</feature>
<feature type="compositionally biased region" description="Basic and acidic residues" evidence="1">
    <location>
        <begin position="10"/>
        <end position="31"/>
    </location>
</feature>
<evidence type="ECO:0000313" key="3">
    <source>
        <dbReference type="EMBL" id="MYL68046.1"/>
    </source>
</evidence>
<dbReference type="EMBL" id="WMEO01000007">
    <property type="protein sequence ID" value="MYL16236.1"/>
    <property type="molecule type" value="Genomic_DNA"/>
</dbReference>
<reference evidence="4 5" key="1">
    <citation type="submission" date="2019-11" db="EMBL/GenBank/DDBJ databases">
        <title>Genome sequences of 17 halophilic strains isolated from different environments.</title>
        <authorList>
            <person name="Furrow R.E."/>
        </authorList>
    </citation>
    <scope>NUCLEOTIDE SEQUENCE [LARGE SCALE GENOMIC DNA]</scope>
    <source>
        <strain evidence="3 4">22502_06_Cabo</strain>
        <strain evidence="2 5">22517_05_Cabo</strain>
    </source>
</reference>
<feature type="compositionally biased region" description="Low complexity" evidence="1">
    <location>
        <begin position="32"/>
        <end position="41"/>
    </location>
</feature>
<dbReference type="AlphaFoldDB" id="A0A6B1IDC8"/>
<comment type="caution">
    <text evidence="2">The sequence shown here is derived from an EMBL/GenBank/DDBJ whole genome shotgun (WGS) entry which is preliminary data.</text>
</comment>